<evidence type="ECO:0000313" key="13">
    <source>
        <dbReference type="Proteomes" id="UP000028349"/>
    </source>
</evidence>
<dbReference type="PRINTS" id="PR00344">
    <property type="entry name" value="BCTRLSENSOR"/>
</dbReference>
<dbReference type="PROSITE" id="PS50109">
    <property type="entry name" value="HIS_KIN"/>
    <property type="match status" value="1"/>
</dbReference>
<dbReference type="EMBL" id="JPEP01000002">
    <property type="protein sequence ID" value="KEY17943.1"/>
    <property type="molecule type" value="Genomic_DNA"/>
</dbReference>
<dbReference type="Pfam" id="PF08447">
    <property type="entry name" value="PAS_3"/>
    <property type="match status" value="3"/>
</dbReference>
<dbReference type="SUPFAM" id="SSF55874">
    <property type="entry name" value="ATPase domain of HSP90 chaperone/DNA topoisomerase II/histidine kinase"/>
    <property type="match status" value="1"/>
</dbReference>
<dbReference type="InterPro" id="IPR035965">
    <property type="entry name" value="PAS-like_dom_sf"/>
</dbReference>
<comment type="catalytic activity">
    <reaction evidence="1">
        <text>ATP + protein L-histidine = ADP + protein N-phospho-L-histidine.</text>
        <dbReference type="EC" id="2.7.13.3"/>
    </reaction>
</comment>
<dbReference type="InterPro" id="IPR013656">
    <property type="entry name" value="PAS_4"/>
</dbReference>
<dbReference type="Proteomes" id="UP000270036">
    <property type="component" value="Chromosome"/>
</dbReference>
<evidence type="ECO:0000256" key="3">
    <source>
        <dbReference type="ARBA" id="ARBA00022553"/>
    </source>
</evidence>
<keyword evidence="6" id="KW-0902">Two-component regulatory system</keyword>
<dbReference type="SMART" id="SM00387">
    <property type="entry name" value="HATPase_c"/>
    <property type="match status" value="1"/>
</dbReference>
<dbReference type="CDD" id="cd00130">
    <property type="entry name" value="PAS"/>
    <property type="match status" value="4"/>
</dbReference>
<evidence type="ECO:0000256" key="1">
    <source>
        <dbReference type="ARBA" id="ARBA00000085"/>
    </source>
</evidence>
<dbReference type="FunFam" id="3.30.565.10:FF:000006">
    <property type="entry name" value="Sensor histidine kinase WalK"/>
    <property type="match status" value="1"/>
</dbReference>
<dbReference type="InterPro" id="IPR003661">
    <property type="entry name" value="HisK_dim/P_dom"/>
</dbReference>
<feature type="domain" description="PAC" evidence="10">
    <location>
        <begin position="216"/>
        <end position="268"/>
    </location>
</feature>
<feature type="domain" description="Histidine kinase" evidence="8">
    <location>
        <begin position="527"/>
        <end position="745"/>
    </location>
</feature>
<dbReference type="Pfam" id="PF08448">
    <property type="entry name" value="PAS_4"/>
    <property type="match status" value="1"/>
</dbReference>
<name>A0A448NSU9_9FLAO</name>
<dbReference type="AlphaFoldDB" id="A0A448NSU9"/>
<proteinExistence type="predicted"/>
<dbReference type="STRING" id="266748.HY04_05260"/>
<accession>A0A448NSU9</accession>
<dbReference type="Gene3D" id="1.10.287.130">
    <property type="match status" value="1"/>
</dbReference>
<dbReference type="Pfam" id="PF00512">
    <property type="entry name" value="HisKA"/>
    <property type="match status" value="1"/>
</dbReference>
<dbReference type="PANTHER" id="PTHR43304:SF1">
    <property type="entry name" value="PAC DOMAIN-CONTAINING PROTEIN"/>
    <property type="match status" value="1"/>
</dbReference>
<dbReference type="Gene3D" id="2.10.70.100">
    <property type="match status" value="1"/>
</dbReference>
<dbReference type="InterPro" id="IPR036097">
    <property type="entry name" value="HisK_dim/P_sf"/>
</dbReference>
<gene>
    <name evidence="12" type="primary">phoR_4</name>
    <name evidence="11" type="ORF">HY04_05260</name>
    <name evidence="12" type="ORF">NCTC13489_02067</name>
</gene>
<evidence type="ECO:0000313" key="11">
    <source>
        <dbReference type="EMBL" id="KEY17943.1"/>
    </source>
</evidence>
<dbReference type="PROSITE" id="PS50113">
    <property type="entry name" value="PAC"/>
    <property type="match status" value="3"/>
</dbReference>
<dbReference type="GO" id="GO:0000155">
    <property type="term" value="F:phosphorelay sensor kinase activity"/>
    <property type="evidence" value="ECO:0007669"/>
    <property type="project" value="InterPro"/>
</dbReference>
<dbReference type="InterPro" id="IPR004358">
    <property type="entry name" value="Sig_transdc_His_kin-like_C"/>
</dbReference>
<keyword evidence="7" id="KW-0472">Membrane</keyword>
<organism evidence="12 14">
    <name type="scientific">Kaistella antarctica</name>
    <dbReference type="NCBI Taxonomy" id="266748"/>
    <lineage>
        <taxon>Bacteria</taxon>
        <taxon>Pseudomonadati</taxon>
        <taxon>Bacteroidota</taxon>
        <taxon>Flavobacteriia</taxon>
        <taxon>Flavobacteriales</taxon>
        <taxon>Weeksellaceae</taxon>
        <taxon>Chryseobacterium group</taxon>
        <taxon>Kaistella</taxon>
    </lineage>
</organism>
<keyword evidence="3" id="KW-0597">Phosphoprotein</keyword>
<reference evidence="11 13" key="1">
    <citation type="submission" date="2014-07" db="EMBL/GenBank/DDBJ databases">
        <authorList>
            <person name="Pisani N.G."/>
            <person name="Newman J.D."/>
        </authorList>
    </citation>
    <scope>NUCLEOTIDE SEQUENCE [LARGE SCALE GENOMIC DNA]</scope>
    <source>
        <strain evidence="11 13">LMG 24720</strain>
    </source>
</reference>
<dbReference type="EMBL" id="LR134441">
    <property type="protein sequence ID" value="VEI00338.1"/>
    <property type="molecule type" value="Genomic_DNA"/>
</dbReference>
<dbReference type="FunFam" id="3.30.450.20:FF:000099">
    <property type="entry name" value="Sensory box sensor histidine kinase"/>
    <property type="match status" value="1"/>
</dbReference>
<dbReference type="CDD" id="cd00082">
    <property type="entry name" value="HisKA"/>
    <property type="match status" value="1"/>
</dbReference>
<dbReference type="SMART" id="SM00086">
    <property type="entry name" value="PAC"/>
    <property type="match status" value="3"/>
</dbReference>
<dbReference type="OrthoDB" id="9766459at2"/>
<keyword evidence="4 12" id="KW-0808">Transferase</keyword>
<evidence type="ECO:0000259" key="9">
    <source>
        <dbReference type="PROSITE" id="PS50112"/>
    </source>
</evidence>
<dbReference type="CDD" id="cd00075">
    <property type="entry name" value="HATPase"/>
    <property type="match status" value="1"/>
</dbReference>
<dbReference type="InterPro" id="IPR000014">
    <property type="entry name" value="PAS"/>
</dbReference>
<dbReference type="Gene3D" id="3.30.450.20">
    <property type="entry name" value="PAS domain"/>
    <property type="match status" value="4"/>
</dbReference>
<feature type="domain" description="PAS" evidence="9">
    <location>
        <begin position="397"/>
        <end position="468"/>
    </location>
</feature>
<dbReference type="InterPro" id="IPR001610">
    <property type="entry name" value="PAC"/>
</dbReference>
<dbReference type="Proteomes" id="UP000028349">
    <property type="component" value="Unassembled WGS sequence"/>
</dbReference>
<dbReference type="SUPFAM" id="SSF47384">
    <property type="entry name" value="Homodimeric domain of signal transducing histidine kinase"/>
    <property type="match status" value="1"/>
</dbReference>
<evidence type="ECO:0000313" key="12">
    <source>
        <dbReference type="EMBL" id="VEI00338.1"/>
    </source>
</evidence>
<dbReference type="KEGG" id="cant:NCTC13489_02067"/>
<protein>
    <recommendedName>
        <fullName evidence="2">histidine kinase</fullName>
        <ecNumber evidence="2">2.7.13.3</ecNumber>
    </recommendedName>
</protein>
<dbReference type="Gene3D" id="3.30.565.10">
    <property type="entry name" value="Histidine kinase-like ATPase, C-terminal domain"/>
    <property type="match status" value="1"/>
</dbReference>
<feature type="domain" description="PAC" evidence="10">
    <location>
        <begin position="471"/>
        <end position="523"/>
    </location>
</feature>
<evidence type="ECO:0000256" key="7">
    <source>
        <dbReference type="ARBA" id="ARBA00023136"/>
    </source>
</evidence>
<feature type="domain" description="PAC" evidence="10">
    <location>
        <begin position="344"/>
        <end position="396"/>
    </location>
</feature>
<evidence type="ECO:0000259" key="10">
    <source>
        <dbReference type="PROSITE" id="PS50113"/>
    </source>
</evidence>
<dbReference type="SMART" id="SM00388">
    <property type="entry name" value="HisKA"/>
    <property type="match status" value="1"/>
</dbReference>
<dbReference type="SMART" id="SM00091">
    <property type="entry name" value="PAS"/>
    <property type="match status" value="3"/>
</dbReference>
<dbReference type="InterPro" id="IPR052162">
    <property type="entry name" value="Sensor_kinase/Photoreceptor"/>
</dbReference>
<evidence type="ECO:0000256" key="4">
    <source>
        <dbReference type="ARBA" id="ARBA00022679"/>
    </source>
</evidence>
<evidence type="ECO:0000259" key="8">
    <source>
        <dbReference type="PROSITE" id="PS50109"/>
    </source>
</evidence>
<dbReference type="InterPro" id="IPR003594">
    <property type="entry name" value="HATPase_dom"/>
</dbReference>
<dbReference type="NCBIfam" id="TIGR00229">
    <property type="entry name" value="sensory_box"/>
    <property type="match status" value="4"/>
</dbReference>
<dbReference type="PROSITE" id="PS50112">
    <property type="entry name" value="PAS"/>
    <property type="match status" value="1"/>
</dbReference>
<dbReference type="SUPFAM" id="SSF55785">
    <property type="entry name" value="PYP-like sensor domain (PAS domain)"/>
    <property type="match status" value="4"/>
</dbReference>
<dbReference type="InterPro" id="IPR005467">
    <property type="entry name" value="His_kinase_dom"/>
</dbReference>
<keyword evidence="13" id="KW-1185">Reference proteome</keyword>
<sequence length="746" mass="86651">MDFNSPHIHFSLKENLLENVMQKTPFGFSLINENYVFEFANQAWLDIVQKTKEDVLGKKIFDIFPETEDQLLSIFENVKKTKQPFYAPEHSVKLKRAGVLQDVFFNFVYQPIYSETGDLQYFATVVIEVTDLVEIRTKVKEEEERLRLATESSQTATWDLNLLTGEIVHSFFLSKIFGYEIEDKVSHKQFRSHLASEDQKQVVENAFQKALKIGTYQYEARIIDKNGNEKWVATNGKIFFDDDGKPVRMLGVLQDVTERKNTEILLQQSHHLLNTALDATKLGRFDMDFETQQKYNFSPRFLTILGYDADTETIDSHVFEKHIHPKFLDSRTEALLKAKETGDLFYQTKIILRDGKVKWIEIYGRLHDSYEGTKPFVSGTIRDITELKDFEKNISESEKKYRFLADAIPQIVWIGESDGRLTYFNKATMDYSGKDYNTFLSANGWLDIVHPDDRKENERLWYRSIKTKEPFFLEHRFRSKTNEYHWFLSRAFPELDENGAVKKWVGTSTDIDDMKKQEKLKNDFIKMANHELKTPVTTIKGYVQLLKKMRANSEDKFLVNSLNTIENQVNKLNSLIGDLLDISRMESGKLPLNKKDFSLVELVTETIEDIKASDDSHHINFELKHSSDIEVRADKERLTQVLNNLLTNAIKYSPAASNVDVELFTDGKCAIVSVRDYGIGIDSEELTKIFERFYRVSGDDEETFPGFGIGLFIVKDILDRHQGKIWVESKKDQGSKFYFSLPLHKN</sequence>
<dbReference type="PANTHER" id="PTHR43304">
    <property type="entry name" value="PHYTOCHROME-LIKE PROTEIN CPH1"/>
    <property type="match status" value="1"/>
</dbReference>
<evidence type="ECO:0000313" key="14">
    <source>
        <dbReference type="Proteomes" id="UP000270036"/>
    </source>
</evidence>
<dbReference type="EC" id="2.7.13.3" evidence="2"/>
<dbReference type="InterPro" id="IPR036890">
    <property type="entry name" value="HATPase_C_sf"/>
</dbReference>
<evidence type="ECO:0000256" key="2">
    <source>
        <dbReference type="ARBA" id="ARBA00012438"/>
    </source>
</evidence>
<dbReference type="Pfam" id="PF02518">
    <property type="entry name" value="HATPase_c"/>
    <property type="match status" value="1"/>
</dbReference>
<evidence type="ECO:0000256" key="5">
    <source>
        <dbReference type="ARBA" id="ARBA00022777"/>
    </source>
</evidence>
<dbReference type="FunFam" id="1.10.287.130:FF:000001">
    <property type="entry name" value="Two-component sensor histidine kinase"/>
    <property type="match status" value="1"/>
</dbReference>
<reference evidence="12 14" key="2">
    <citation type="submission" date="2018-12" db="EMBL/GenBank/DDBJ databases">
        <authorList>
            <consortium name="Pathogen Informatics"/>
        </authorList>
    </citation>
    <scope>NUCLEOTIDE SEQUENCE [LARGE SCALE GENOMIC DNA]</scope>
    <source>
        <strain evidence="12 14">NCTC13489</strain>
    </source>
</reference>
<dbReference type="InterPro" id="IPR000700">
    <property type="entry name" value="PAS-assoc_C"/>
</dbReference>
<keyword evidence="5" id="KW-0418">Kinase</keyword>
<evidence type="ECO:0000256" key="6">
    <source>
        <dbReference type="ARBA" id="ARBA00023012"/>
    </source>
</evidence>
<dbReference type="RefSeq" id="WP_034717886.1">
    <property type="nucleotide sequence ID" value="NZ_FOIX01000001.1"/>
</dbReference>
<dbReference type="InterPro" id="IPR013655">
    <property type="entry name" value="PAS_fold_3"/>
</dbReference>